<organism evidence="1 2">
    <name type="scientific">Providencia rustigianii</name>
    <dbReference type="NCBI Taxonomy" id="158850"/>
    <lineage>
        <taxon>Bacteria</taxon>
        <taxon>Pseudomonadati</taxon>
        <taxon>Pseudomonadota</taxon>
        <taxon>Gammaproteobacteria</taxon>
        <taxon>Enterobacterales</taxon>
        <taxon>Morganellaceae</taxon>
        <taxon>Providencia</taxon>
    </lineage>
</organism>
<evidence type="ECO:0000313" key="1">
    <source>
        <dbReference type="EMBL" id="SUC35841.1"/>
    </source>
</evidence>
<proteinExistence type="predicted"/>
<gene>
    <name evidence="1" type="ORF">NCTC12026_02242</name>
</gene>
<name>A0A379G4L5_9GAMM</name>
<evidence type="ECO:0000313" key="2">
    <source>
        <dbReference type="Proteomes" id="UP000255129"/>
    </source>
</evidence>
<dbReference type="Proteomes" id="UP000255129">
    <property type="component" value="Unassembled WGS sequence"/>
</dbReference>
<dbReference type="RefSeq" id="WP_115164411.1">
    <property type="nucleotide sequence ID" value="NZ_UGUA01000002.1"/>
</dbReference>
<protein>
    <submittedName>
        <fullName evidence="1">Uncharacterized protein</fullName>
    </submittedName>
</protein>
<sequence>MKTIQIKIVEAFAPGDVITTKTIRDKYSVSPSYASNIIAILTRVDAVKKENVKRGCFAKYTLQANAHEKVMEFEKTASKFRPKAKRERSLSIKEMTSGHCPRIAMFNSLLAEVRKKYE</sequence>
<dbReference type="AlphaFoldDB" id="A0A379G4L5"/>
<accession>A0A379G4L5</accession>
<dbReference type="EMBL" id="UGUA01000002">
    <property type="protein sequence ID" value="SUC35841.1"/>
    <property type="molecule type" value="Genomic_DNA"/>
</dbReference>
<reference evidence="1 2" key="1">
    <citation type="submission" date="2018-06" db="EMBL/GenBank/DDBJ databases">
        <authorList>
            <consortium name="Pathogen Informatics"/>
            <person name="Doyle S."/>
        </authorList>
    </citation>
    <scope>NUCLEOTIDE SEQUENCE [LARGE SCALE GENOMIC DNA]</scope>
    <source>
        <strain evidence="1 2">NCTC12026</strain>
    </source>
</reference>